<dbReference type="GO" id="GO:0016787">
    <property type="term" value="F:hydrolase activity"/>
    <property type="evidence" value="ECO:0007669"/>
    <property type="project" value="UniProtKB-KW"/>
</dbReference>
<dbReference type="Pfam" id="PF08668">
    <property type="entry name" value="HDOD"/>
    <property type="match status" value="1"/>
</dbReference>
<dbReference type="PROSITE" id="PS51833">
    <property type="entry name" value="HDOD"/>
    <property type="match status" value="1"/>
</dbReference>
<keyword evidence="2" id="KW-0378">Hydrolase</keyword>
<dbReference type="RefSeq" id="WP_183344403.1">
    <property type="nucleotide sequence ID" value="NZ_BLXY01000001.1"/>
</dbReference>
<reference evidence="4" key="1">
    <citation type="submission" date="2020-06" db="EMBL/GenBank/DDBJ databases">
        <title>Draft genomic sequecing of Geomonas sp. Red736.</title>
        <authorList>
            <person name="Itoh H."/>
            <person name="Xu Z.X."/>
            <person name="Ushijima N."/>
            <person name="Masuda Y."/>
            <person name="Shiratori Y."/>
            <person name="Senoo K."/>
        </authorList>
    </citation>
    <scope>NUCLEOTIDE SEQUENCE [LARGE SCALE GENOMIC DNA]</scope>
    <source>
        <strain evidence="4">Red736</strain>
    </source>
</reference>
<dbReference type="SUPFAM" id="SSF109604">
    <property type="entry name" value="HD-domain/PDEase-like"/>
    <property type="match status" value="1"/>
</dbReference>
<feature type="domain" description="HDOD" evidence="1">
    <location>
        <begin position="22"/>
        <end position="215"/>
    </location>
</feature>
<organism evidence="2 4">
    <name type="scientific">Geomonas paludis</name>
    <dbReference type="NCBI Taxonomy" id="2740185"/>
    <lineage>
        <taxon>Bacteria</taxon>
        <taxon>Pseudomonadati</taxon>
        <taxon>Thermodesulfobacteriota</taxon>
        <taxon>Desulfuromonadia</taxon>
        <taxon>Geobacterales</taxon>
        <taxon>Geobacteraceae</taxon>
        <taxon>Geomonas</taxon>
    </lineage>
</organism>
<reference evidence="2" key="2">
    <citation type="journal article" date="2021" name="Int. J. Syst. Evol. Microbiol.">
        <title>Geomonas silvestris sp. nov., Geomonas paludis sp. nov. and Geomonas limicola sp. nov., isolated from terrestrial environments, and emended description of the genus Geomonas.</title>
        <authorList>
            <person name="Itoh H."/>
            <person name="Xu Z."/>
            <person name="Masuda Y."/>
            <person name="Ushijima N."/>
            <person name="Hayakawa C."/>
            <person name="Shiratori Y."/>
            <person name="Senoo K."/>
        </authorList>
    </citation>
    <scope>NUCLEOTIDE SEQUENCE</scope>
    <source>
        <strain evidence="2">Red736</strain>
    </source>
</reference>
<name>A0A6V8MQR8_9BACT</name>
<dbReference type="InterPro" id="IPR052340">
    <property type="entry name" value="RNase_Y/CdgJ"/>
</dbReference>
<dbReference type="AlphaFoldDB" id="A0A6V8MQR8"/>
<dbReference type="EMBL" id="CP096574">
    <property type="protein sequence ID" value="UPU35997.1"/>
    <property type="molecule type" value="Genomic_DNA"/>
</dbReference>
<dbReference type="PANTHER" id="PTHR33525:SF3">
    <property type="entry name" value="RIBONUCLEASE Y"/>
    <property type="match status" value="1"/>
</dbReference>
<sequence>MNQQASIVEVIKARLAEGRLSIPVFHAVAVRLQQALARPDFDIKEVHQLLNADPGIATGVLRAANSAFYAGLTKVSTIREAIIRLGANEVANLAMATTQQDLYRSNDTRYNAVMQTLWKHSFSCAVGSKWLAQKVGFAAQAQEAFLGGLLHDLGKLFLLKCMEEVCREQHFNAVTSQAVLREVLATLHVEQGYQLMVQWQMPQVYCDIVAGHQQERWDQGNVLLAMVRLANLACRKLGIGLNRDPSVLLFASGEAQVLGLKETALAELEIVIEDALAVPISGE</sequence>
<gene>
    <name evidence="2" type="ORF">GMPD_03340</name>
    <name evidence="3" type="ORF">M1B72_21585</name>
</gene>
<accession>A0A6V8MQR8</accession>
<dbReference type="Proteomes" id="UP000831485">
    <property type="component" value="Chromosome"/>
</dbReference>
<dbReference type="Gene3D" id="1.10.3210.10">
    <property type="entry name" value="Hypothetical protein af1432"/>
    <property type="match status" value="1"/>
</dbReference>
<evidence type="ECO:0000313" key="3">
    <source>
        <dbReference type="EMBL" id="UPU35997.1"/>
    </source>
</evidence>
<dbReference type="EMBL" id="BLXY01000001">
    <property type="protein sequence ID" value="GFO62415.1"/>
    <property type="molecule type" value="Genomic_DNA"/>
</dbReference>
<evidence type="ECO:0000313" key="4">
    <source>
        <dbReference type="Proteomes" id="UP000568888"/>
    </source>
</evidence>
<keyword evidence="5" id="KW-1185">Reference proteome</keyword>
<dbReference type="Proteomes" id="UP000568888">
    <property type="component" value="Unassembled WGS sequence"/>
</dbReference>
<proteinExistence type="predicted"/>
<evidence type="ECO:0000259" key="1">
    <source>
        <dbReference type="PROSITE" id="PS51833"/>
    </source>
</evidence>
<evidence type="ECO:0000313" key="2">
    <source>
        <dbReference type="EMBL" id="GFO62415.1"/>
    </source>
</evidence>
<reference evidence="3" key="3">
    <citation type="submission" date="2022-04" db="EMBL/GenBank/DDBJ databases">
        <authorList>
            <person name="Liu G."/>
        </authorList>
    </citation>
    <scope>NUCLEOTIDE SEQUENCE</scope>
    <source>
        <strain evidence="3">RG22</strain>
    </source>
</reference>
<dbReference type="PANTHER" id="PTHR33525">
    <property type="match status" value="1"/>
</dbReference>
<protein>
    <submittedName>
        <fullName evidence="2">HD family phosphohydrolase</fullName>
    </submittedName>
    <submittedName>
        <fullName evidence="3">HDOD domain-containing protein</fullName>
    </submittedName>
</protein>
<evidence type="ECO:0000313" key="5">
    <source>
        <dbReference type="Proteomes" id="UP000831485"/>
    </source>
</evidence>
<dbReference type="InterPro" id="IPR013976">
    <property type="entry name" value="HDOD"/>
</dbReference>